<dbReference type="InterPro" id="IPR015422">
    <property type="entry name" value="PyrdxlP-dep_Trfase_small"/>
</dbReference>
<dbReference type="EMBL" id="JFBX01000104">
    <property type="protein sequence ID" value="KXH49930.1"/>
    <property type="molecule type" value="Genomic_DNA"/>
</dbReference>
<dbReference type="Gene3D" id="3.90.1150.10">
    <property type="entry name" value="Aspartate Aminotransferase, domain 1"/>
    <property type="match status" value="1"/>
</dbReference>
<dbReference type="InterPro" id="IPR015943">
    <property type="entry name" value="WD40/YVTN_repeat-like_dom_sf"/>
</dbReference>
<evidence type="ECO:0000313" key="8">
    <source>
        <dbReference type="EMBL" id="KXH49930.1"/>
    </source>
</evidence>
<dbReference type="SUPFAM" id="SSF53383">
    <property type="entry name" value="PLP-dependent transferases"/>
    <property type="match status" value="1"/>
</dbReference>
<proteinExistence type="inferred from homology"/>
<dbReference type="InterPro" id="IPR019775">
    <property type="entry name" value="WD40_repeat_CS"/>
</dbReference>
<dbReference type="CDD" id="cd00200">
    <property type="entry name" value="WD40"/>
    <property type="match status" value="1"/>
</dbReference>
<sequence length="842" mass="91654">MASGKHVVKPSSRALANLESGGFIDLENEASKLPQYDPAACPNGVIDLSGAINGLMGDVLAEEMNRFSKAYDFVKGMTTRYGDVMGPKELANAMSSFVNRYFGPVRSVTSDDILVTNGVTSLIDMMAFGMCDPGEGIMVITPTYMMFPHDLCARAGVSLIKVNPETIESQFDEKSAPLLIEAMTRAYTAALADGIIPKALLLCNPSNPCGRTYPRNTLVEIARFCGQKNMHLLSDEIYAMSTFTGTTDADGQALPPFTSVLSMQDDPPRGVLAENIHCMYGASKDFGCGGLRLGFLVTRNELLWRSLRRLVLFTWVSTFSTAFFTHFLLDEEAVGRYLKTYRERLEAQYRVTAQLLKENGIPFVPANSGVFIFIRLTAWLDHGEHSAEHDGSREIRLCRYLLHEAGIFLSPGELSLSTVPGCFRLVYTDKREYMPIAIKRLAKALEEIKLRPTSQSPSSSMSGQNIKGTMNVAEDLTRVSRRTSIARFLLCRPVHAVSYSASPGTYILTGSADRNIRLYNPASHDQAQRYGSAINSNKTPGITKPTVPEGRLIQTYTAHGYEVLDLSVSSDNERFASVGGDRAAFLWDVATAKTIRRFGGNAHGHTARVNCVSFAGDGDSLVISGGFDTSVRVWDAKSNSAKPIQVLDEAKDAITALAVRDAEVIAGSVDGRVRSYDVRMGRCVTDVIGASVTSLKLTRDGKAVLVGSLDSKIRLMDRESGTCLKTYADDGWRNEELRVQAVLGSKEKYVIAGDELTAGTGPSGLNGDGKIWAWDLLTGKLVATVRVPCPEGFEPKKRMLGKDGKEKERSNVISCMAWRGDGWGDQFCVGGTSGIATVFGSL</sequence>
<dbReference type="GO" id="GO:0000398">
    <property type="term" value="P:mRNA splicing, via spliceosome"/>
    <property type="evidence" value="ECO:0007669"/>
    <property type="project" value="TreeGrafter"/>
</dbReference>
<dbReference type="SMART" id="SM00320">
    <property type="entry name" value="WD40"/>
    <property type="match status" value="5"/>
</dbReference>
<evidence type="ECO:0000256" key="4">
    <source>
        <dbReference type="ARBA" id="ARBA00022737"/>
    </source>
</evidence>
<evidence type="ECO:0000256" key="3">
    <source>
        <dbReference type="ARBA" id="ARBA00022574"/>
    </source>
</evidence>
<dbReference type="InterPro" id="IPR036322">
    <property type="entry name" value="WD40_repeat_dom_sf"/>
</dbReference>
<evidence type="ECO:0000256" key="1">
    <source>
        <dbReference type="ARBA" id="ARBA00004496"/>
    </source>
</evidence>
<evidence type="ECO:0000259" key="7">
    <source>
        <dbReference type="Pfam" id="PF00155"/>
    </source>
</evidence>
<reference evidence="8 9" key="1">
    <citation type="submission" date="2014-02" db="EMBL/GenBank/DDBJ databases">
        <title>The genome sequence of Colletotrichum simmondsii CBS122122.</title>
        <authorList>
            <person name="Baroncelli R."/>
            <person name="Thon M.R."/>
        </authorList>
    </citation>
    <scope>NUCLEOTIDE SEQUENCE [LARGE SCALE GENOMIC DNA]</scope>
    <source>
        <strain evidence="8 9">CBS122122</strain>
    </source>
</reference>
<name>A0A135TP03_9PEZI</name>
<keyword evidence="4" id="KW-0677">Repeat</keyword>
<feature type="domain" description="Aminotransferase class I/classII large" evidence="7">
    <location>
        <begin position="75"/>
        <end position="441"/>
    </location>
</feature>
<dbReference type="Pfam" id="PF00155">
    <property type="entry name" value="Aminotran_1_2"/>
    <property type="match status" value="1"/>
</dbReference>
<feature type="repeat" description="WD" evidence="6">
    <location>
        <begin position="602"/>
        <end position="644"/>
    </location>
</feature>
<keyword evidence="9" id="KW-1185">Reference proteome</keyword>
<dbReference type="InterPro" id="IPR001680">
    <property type="entry name" value="WD40_rpt"/>
</dbReference>
<dbReference type="AlphaFoldDB" id="A0A135TP03"/>
<dbReference type="Gene3D" id="2.130.10.10">
    <property type="entry name" value="YVTN repeat-like/Quinoprotein amine dehydrogenase"/>
    <property type="match status" value="1"/>
</dbReference>
<dbReference type="OrthoDB" id="7042322at2759"/>
<dbReference type="PROSITE" id="PS50082">
    <property type="entry name" value="WD_REPEATS_2"/>
    <property type="match status" value="2"/>
</dbReference>
<dbReference type="Proteomes" id="UP000070328">
    <property type="component" value="Unassembled WGS sequence"/>
</dbReference>
<dbReference type="PRINTS" id="PR00753">
    <property type="entry name" value="ACCSYNTHASE"/>
</dbReference>
<dbReference type="GO" id="GO:0071013">
    <property type="term" value="C:catalytic step 2 spliceosome"/>
    <property type="evidence" value="ECO:0007669"/>
    <property type="project" value="TreeGrafter"/>
</dbReference>
<comment type="caution">
    <text evidence="8">The sequence shown here is derived from an EMBL/GenBank/DDBJ whole genome shotgun (WGS) entry which is preliminary data.</text>
</comment>
<organism evidence="8 9">
    <name type="scientific">Colletotrichum simmondsii</name>
    <dbReference type="NCBI Taxonomy" id="703756"/>
    <lineage>
        <taxon>Eukaryota</taxon>
        <taxon>Fungi</taxon>
        <taxon>Dikarya</taxon>
        <taxon>Ascomycota</taxon>
        <taxon>Pezizomycotina</taxon>
        <taxon>Sordariomycetes</taxon>
        <taxon>Hypocreomycetidae</taxon>
        <taxon>Glomerellales</taxon>
        <taxon>Glomerellaceae</taxon>
        <taxon>Colletotrichum</taxon>
        <taxon>Colletotrichum acutatum species complex</taxon>
    </lineage>
</organism>
<accession>A0A135TP03</accession>
<evidence type="ECO:0000256" key="5">
    <source>
        <dbReference type="ARBA" id="ARBA00038145"/>
    </source>
</evidence>
<keyword evidence="2" id="KW-0963">Cytoplasm</keyword>
<dbReference type="InterPro" id="IPR051980">
    <property type="entry name" value="WD_repeat_MORG1"/>
</dbReference>
<evidence type="ECO:0000313" key="9">
    <source>
        <dbReference type="Proteomes" id="UP000070328"/>
    </source>
</evidence>
<dbReference type="InterPro" id="IPR004839">
    <property type="entry name" value="Aminotransferase_I/II_large"/>
</dbReference>
<dbReference type="SUPFAM" id="SSF50978">
    <property type="entry name" value="WD40 repeat-like"/>
    <property type="match status" value="1"/>
</dbReference>
<protein>
    <submittedName>
        <fullName evidence="8">WD domain-containing protein</fullName>
    </submittedName>
</protein>
<dbReference type="PANTHER" id="PTHR22842:SF3">
    <property type="entry name" value="WD REPEAT DOMAIN-CONTAINING PROTEIN 83"/>
    <property type="match status" value="1"/>
</dbReference>
<evidence type="ECO:0000256" key="6">
    <source>
        <dbReference type="PROSITE-ProRule" id="PRU00221"/>
    </source>
</evidence>
<dbReference type="GO" id="GO:0005737">
    <property type="term" value="C:cytoplasm"/>
    <property type="evidence" value="ECO:0007669"/>
    <property type="project" value="UniProtKB-SubCell"/>
</dbReference>
<dbReference type="PROSITE" id="PS50294">
    <property type="entry name" value="WD_REPEATS_REGION"/>
    <property type="match status" value="1"/>
</dbReference>
<dbReference type="GO" id="GO:0030170">
    <property type="term" value="F:pyridoxal phosphate binding"/>
    <property type="evidence" value="ECO:0007669"/>
    <property type="project" value="InterPro"/>
</dbReference>
<keyword evidence="3 6" id="KW-0853">WD repeat</keyword>
<comment type="similarity">
    <text evidence="5">Belongs to the WD repeat MORG1 family.</text>
</comment>
<dbReference type="PROSITE" id="PS00678">
    <property type="entry name" value="WD_REPEATS_1"/>
    <property type="match status" value="1"/>
</dbReference>
<dbReference type="InterPro" id="IPR015421">
    <property type="entry name" value="PyrdxlP-dep_Trfase_major"/>
</dbReference>
<gene>
    <name evidence="8" type="ORF">CSIM01_10513</name>
</gene>
<feature type="repeat" description="WD" evidence="6">
    <location>
        <begin position="556"/>
        <end position="597"/>
    </location>
</feature>
<evidence type="ECO:0000256" key="2">
    <source>
        <dbReference type="ARBA" id="ARBA00022490"/>
    </source>
</evidence>
<dbReference type="CDD" id="cd00609">
    <property type="entry name" value="AAT_like"/>
    <property type="match status" value="1"/>
</dbReference>
<dbReference type="Pfam" id="PF00400">
    <property type="entry name" value="WD40"/>
    <property type="match status" value="3"/>
</dbReference>
<dbReference type="Gene3D" id="3.40.640.10">
    <property type="entry name" value="Type I PLP-dependent aspartate aminotransferase-like (Major domain)"/>
    <property type="match status" value="1"/>
</dbReference>
<dbReference type="PANTHER" id="PTHR22842">
    <property type="entry name" value="WD40 REPEAT PROTEIN"/>
    <property type="match status" value="1"/>
</dbReference>
<dbReference type="InterPro" id="IPR015424">
    <property type="entry name" value="PyrdxlP-dep_Trfase"/>
</dbReference>
<comment type="subcellular location">
    <subcellularLocation>
        <location evidence="1">Cytoplasm</location>
    </subcellularLocation>
</comment>